<dbReference type="Proteomes" id="UP000267418">
    <property type="component" value="Unassembled WGS sequence"/>
</dbReference>
<dbReference type="PANTHER" id="PTHR35566:SF1">
    <property type="entry name" value="TYPE VI SECRETION SYSTEM BASEPLATE COMPONENT TSSK1"/>
    <property type="match status" value="1"/>
</dbReference>
<dbReference type="OrthoDB" id="9775333at2"/>
<evidence type="ECO:0000313" key="1">
    <source>
        <dbReference type="EMBL" id="RTQ31527.1"/>
    </source>
</evidence>
<reference evidence="1 2" key="1">
    <citation type="submission" date="2018-12" db="EMBL/GenBank/DDBJ databases">
        <title>The genome of Variovorax gossypii DSM 100435.</title>
        <authorList>
            <person name="Gao J."/>
            <person name="Sun J."/>
        </authorList>
    </citation>
    <scope>NUCLEOTIDE SEQUENCE [LARGE SCALE GENOMIC DNA]</scope>
    <source>
        <strain evidence="1 2">DSM 100435</strain>
    </source>
</reference>
<name>A0A3S0GTS1_9BURK</name>
<comment type="caution">
    <text evidence="1">The sequence shown here is derived from an EMBL/GenBank/DDBJ whole genome shotgun (WGS) entry which is preliminary data.</text>
</comment>
<dbReference type="InterPro" id="IPR010263">
    <property type="entry name" value="T6SS_TssK"/>
</dbReference>
<dbReference type="EMBL" id="RXOE01000009">
    <property type="protein sequence ID" value="RTQ31527.1"/>
    <property type="molecule type" value="Genomic_DNA"/>
</dbReference>
<evidence type="ECO:0000313" key="2">
    <source>
        <dbReference type="Proteomes" id="UP000267418"/>
    </source>
</evidence>
<dbReference type="NCBIfam" id="TIGR03353">
    <property type="entry name" value="VI_chp_4"/>
    <property type="match status" value="1"/>
</dbReference>
<gene>
    <name evidence="1" type="primary">tssK</name>
    <name evidence="1" type="ORF">EJP69_26160</name>
</gene>
<dbReference type="Pfam" id="PF05936">
    <property type="entry name" value="T6SS_VasE"/>
    <property type="match status" value="1"/>
</dbReference>
<organism evidence="1 2">
    <name type="scientific">Variovorax gossypii</name>
    <dbReference type="NCBI Taxonomy" id="1679495"/>
    <lineage>
        <taxon>Bacteria</taxon>
        <taxon>Pseudomonadati</taxon>
        <taxon>Pseudomonadota</taxon>
        <taxon>Betaproteobacteria</taxon>
        <taxon>Burkholderiales</taxon>
        <taxon>Comamonadaceae</taxon>
        <taxon>Variovorax</taxon>
    </lineage>
</organism>
<dbReference type="RefSeq" id="WP_093199229.1">
    <property type="nucleotide sequence ID" value="NZ_RXOE01000009.1"/>
</dbReference>
<protein>
    <submittedName>
        <fullName evidence="1">Type VI secretion system baseplate subunit TssK</fullName>
    </submittedName>
</protein>
<accession>A0A3S0GTS1</accession>
<keyword evidence="2" id="KW-1185">Reference proteome</keyword>
<dbReference type="AlphaFoldDB" id="A0A3S0GTS1"/>
<sequence>MSDLHRAAPITDRVEWHEGMLLSPQHFQQFSARMDSLVAWQTLAAAPFSWGVRRLVFDQGLLPAGLLRVLALEAILPDGTAVEYSAAEAVHGALELSLAPHAERLANEPLDIYLTLPVTGPNRHRAATVRFRSVAGAPVEDAVSDAEPANIPRMLPRLALSAGTVPPGTHVHLRLGQVFKDNEVVKLGDAQPPLLEVARDNPLWTAASALLGQLRGKAAFVAKQTAVPSSRIDDRLAHLELKDRLRSLLSGLPHAEAVLRTPHLHPLPMYWSLYALLASLSLLRPGGVPPVPMDYDHADPSRVFQPLLLALRDAVSEVSQEYREHKFDFRQGAFETTLQPQWVAGARIVVGLRGQSDKDLLAWMDSAIVGSQSAYPSLRERRVLGAVRRSIESADELGLRPGSGYLLYAIQTSAALTVAGELLVIANANEGATAQPPQEIVLFIKD</sequence>
<dbReference type="PANTHER" id="PTHR35566">
    <property type="entry name" value="BLR3599 PROTEIN"/>
    <property type="match status" value="1"/>
</dbReference>
<proteinExistence type="predicted"/>